<evidence type="ECO:0000313" key="1">
    <source>
        <dbReference type="EMBL" id="KKM25663.1"/>
    </source>
</evidence>
<sequence>MPEMMDCIGADGVFTADFASAAMTHLGDGYIEADGKPRCAAIDDVKDIGALVKITADFRSKITKLQEQLGTALVRPGDDADDTRRHWCGRRDGRYPAGSRRDATYCMDDIGRSIRRLHRAGRCFFQS</sequence>
<accession>A0A0F9KU75</accession>
<protein>
    <submittedName>
        <fullName evidence="1">Uncharacterized protein</fullName>
    </submittedName>
</protein>
<name>A0A0F9KU75_9ZZZZ</name>
<comment type="caution">
    <text evidence="1">The sequence shown here is derived from an EMBL/GenBank/DDBJ whole genome shotgun (WGS) entry which is preliminary data.</text>
</comment>
<proteinExistence type="predicted"/>
<dbReference type="AlphaFoldDB" id="A0A0F9KU75"/>
<reference evidence="1" key="1">
    <citation type="journal article" date="2015" name="Nature">
        <title>Complex archaea that bridge the gap between prokaryotes and eukaryotes.</title>
        <authorList>
            <person name="Spang A."/>
            <person name="Saw J.H."/>
            <person name="Jorgensen S.L."/>
            <person name="Zaremba-Niedzwiedzka K."/>
            <person name="Martijn J."/>
            <person name="Lind A.E."/>
            <person name="van Eijk R."/>
            <person name="Schleper C."/>
            <person name="Guy L."/>
            <person name="Ettema T.J."/>
        </authorList>
    </citation>
    <scope>NUCLEOTIDE SEQUENCE</scope>
</reference>
<gene>
    <name evidence="1" type="ORF">LCGC14_1592810</name>
</gene>
<organism evidence="1">
    <name type="scientific">marine sediment metagenome</name>
    <dbReference type="NCBI Taxonomy" id="412755"/>
    <lineage>
        <taxon>unclassified sequences</taxon>
        <taxon>metagenomes</taxon>
        <taxon>ecological metagenomes</taxon>
    </lineage>
</organism>
<dbReference type="EMBL" id="LAZR01012670">
    <property type="protein sequence ID" value="KKM25663.1"/>
    <property type="molecule type" value="Genomic_DNA"/>
</dbReference>